<accession>A0A0V1H766</accession>
<dbReference type="InterPro" id="IPR043128">
    <property type="entry name" value="Rev_trsase/Diguanyl_cyclase"/>
</dbReference>
<dbReference type="Proteomes" id="UP000054632">
    <property type="component" value="Unassembled WGS sequence"/>
</dbReference>
<dbReference type="PANTHER" id="PTHR37984">
    <property type="entry name" value="PROTEIN CBG26694"/>
    <property type="match status" value="1"/>
</dbReference>
<dbReference type="PANTHER" id="PTHR37984:SF5">
    <property type="entry name" value="PROTEIN NYNRIN-LIKE"/>
    <property type="match status" value="1"/>
</dbReference>
<dbReference type="Proteomes" id="UP000054805">
    <property type="component" value="Unassembled WGS sequence"/>
</dbReference>
<protein>
    <recommendedName>
        <fullName evidence="1">RNA-directed DNA polymerase</fullName>
        <ecNumber evidence="1">2.7.7.49</ecNumber>
    </recommendedName>
</protein>
<dbReference type="EC" id="2.7.7.49" evidence="1"/>
<evidence type="ECO:0000313" key="3">
    <source>
        <dbReference type="EMBL" id="KRZ06085.1"/>
    </source>
</evidence>
<evidence type="ECO:0000313" key="6">
    <source>
        <dbReference type="Proteomes" id="UP000054805"/>
    </source>
</evidence>
<dbReference type="SUPFAM" id="SSF56672">
    <property type="entry name" value="DNA/RNA polymerases"/>
    <property type="match status" value="1"/>
</dbReference>
<evidence type="ECO:0000313" key="2">
    <source>
        <dbReference type="EMBL" id="KRY77509.1"/>
    </source>
</evidence>
<name>A0A0V1H766_TRIPS</name>
<dbReference type="FunFam" id="3.30.70.270:FF:000020">
    <property type="entry name" value="Transposon Tf2-6 polyprotein-like Protein"/>
    <property type="match status" value="1"/>
</dbReference>
<dbReference type="InterPro" id="IPR043502">
    <property type="entry name" value="DNA/RNA_pol_sf"/>
</dbReference>
<organism evidence="3 6">
    <name type="scientific">Trichinella pseudospiralis</name>
    <name type="common">Parasitic roundworm</name>
    <dbReference type="NCBI Taxonomy" id="6337"/>
    <lineage>
        <taxon>Eukaryota</taxon>
        <taxon>Metazoa</taxon>
        <taxon>Ecdysozoa</taxon>
        <taxon>Nematoda</taxon>
        <taxon>Enoplea</taxon>
        <taxon>Dorylaimia</taxon>
        <taxon>Trichinellida</taxon>
        <taxon>Trichinellidae</taxon>
        <taxon>Trichinella</taxon>
    </lineage>
</organism>
<keyword evidence="6" id="KW-1185">Reference proteome</keyword>
<comment type="caution">
    <text evidence="3">The sequence shown here is derived from an EMBL/GenBank/DDBJ whole genome shotgun (WGS) entry which is preliminary data.</text>
</comment>
<dbReference type="GO" id="GO:0003964">
    <property type="term" value="F:RNA-directed DNA polymerase activity"/>
    <property type="evidence" value="ECO:0007669"/>
    <property type="project" value="UniProtKB-EC"/>
</dbReference>
<dbReference type="EMBL" id="JYDV01000040">
    <property type="protein sequence ID" value="KRZ38956.1"/>
    <property type="molecule type" value="Genomic_DNA"/>
</dbReference>
<dbReference type="Gene3D" id="3.30.70.270">
    <property type="match status" value="1"/>
</dbReference>
<dbReference type="EMBL" id="JYDS01000447">
    <property type="protein sequence ID" value="KRZ06085.1"/>
    <property type="molecule type" value="Genomic_DNA"/>
</dbReference>
<gene>
    <name evidence="3" type="primary">pol</name>
    <name evidence="2" type="ORF">T4A_421</name>
    <name evidence="3" type="ORF">T4B_8406</name>
    <name evidence="4" type="ORF">T4C_2360</name>
</gene>
<evidence type="ECO:0000313" key="4">
    <source>
        <dbReference type="EMBL" id="KRZ38956.1"/>
    </source>
</evidence>
<reference evidence="5 6" key="1">
    <citation type="submission" date="2015-01" db="EMBL/GenBank/DDBJ databases">
        <title>Evolution of Trichinella species and genotypes.</title>
        <authorList>
            <person name="Korhonen P.K."/>
            <person name="Edoardo P."/>
            <person name="Giuseppe L.R."/>
            <person name="Gasser R.B."/>
        </authorList>
    </citation>
    <scope>NUCLEOTIDE SEQUENCE [LARGE SCALE GENOMIC DNA]</scope>
    <source>
        <strain evidence="2">ISS13</strain>
        <strain evidence="4">ISS176</strain>
        <strain evidence="3">ISS588</strain>
    </source>
</reference>
<evidence type="ECO:0000313" key="5">
    <source>
        <dbReference type="Proteomes" id="UP000054632"/>
    </source>
</evidence>
<dbReference type="EMBL" id="JYDR01000007">
    <property type="protein sequence ID" value="KRY77509.1"/>
    <property type="molecule type" value="Genomic_DNA"/>
</dbReference>
<dbReference type="Proteomes" id="UP000054826">
    <property type="component" value="Unassembled WGS sequence"/>
</dbReference>
<proteinExistence type="predicted"/>
<dbReference type="InterPro" id="IPR050951">
    <property type="entry name" value="Retrovirus_Pol_polyprotein"/>
</dbReference>
<evidence type="ECO:0000256" key="1">
    <source>
        <dbReference type="ARBA" id="ARBA00012493"/>
    </source>
</evidence>
<dbReference type="AlphaFoldDB" id="A0A0V1H766"/>
<sequence length="79" mass="9057">MATNAQSEVGTGSEKTEAVQNWPTRRCVKEFRQFLGLASYYRRYVQNFAAVAIPLHVLTNKDAKWRWGLKEEEAYTSTG</sequence>